<protein>
    <submittedName>
        <fullName evidence="1">Uncharacterized protein</fullName>
    </submittedName>
</protein>
<gene>
    <name evidence="1" type="ORF">MILVUS5_LOCUS6933</name>
</gene>
<reference evidence="1" key="1">
    <citation type="submission" date="2023-10" db="EMBL/GenBank/DDBJ databases">
        <authorList>
            <person name="Rodriguez Cubillos JULIANA M."/>
            <person name="De Vega J."/>
        </authorList>
    </citation>
    <scope>NUCLEOTIDE SEQUENCE</scope>
</reference>
<name>A0ACB0IWL1_TRIPR</name>
<sequence length="89" mass="10208">MCFLSIEIFSSHFLFLSACVLALFIELSRSKLTFDLECERDVLLLVVVKVAAKGEEKEEARRRSSTGCCTVACFFLFFVLFKIKEKNNK</sequence>
<evidence type="ECO:0000313" key="1">
    <source>
        <dbReference type="EMBL" id="CAJ2636435.1"/>
    </source>
</evidence>
<comment type="caution">
    <text evidence="1">The sequence shown here is derived from an EMBL/GenBank/DDBJ whole genome shotgun (WGS) entry which is preliminary data.</text>
</comment>
<organism evidence="1 2">
    <name type="scientific">Trifolium pratense</name>
    <name type="common">Red clover</name>
    <dbReference type="NCBI Taxonomy" id="57577"/>
    <lineage>
        <taxon>Eukaryota</taxon>
        <taxon>Viridiplantae</taxon>
        <taxon>Streptophyta</taxon>
        <taxon>Embryophyta</taxon>
        <taxon>Tracheophyta</taxon>
        <taxon>Spermatophyta</taxon>
        <taxon>Magnoliopsida</taxon>
        <taxon>eudicotyledons</taxon>
        <taxon>Gunneridae</taxon>
        <taxon>Pentapetalae</taxon>
        <taxon>rosids</taxon>
        <taxon>fabids</taxon>
        <taxon>Fabales</taxon>
        <taxon>Fabaceae</taxon>
        <taxon>Papilionoideae</taxon>
        <taxon>50 kb inversion clade</taxon>
        <taxon>NPAAA clade</taxon>
        <taxon>Hologalegina</taxon>
        <taxon>IRL clade</taxon>
        <taxon>Trifolieae</taxon>
        <taxon>Trifolium</taxon>
    </lineage>
</organism>
<keyword evidence="2" id="KW-1185">Reference proteome</keyword>
<dbReference type="Proteomes" id="UP001177021">
    <property type="component" value="Unassembled WGS sequence"/>
</dbReference>
<accession>A0ACB0IWL1</accession>
<dbReference type="EMBL" id="CASHSV030000002">
    <property type="protein sequence ID" value="CAJ2636435.1"/>
    <property type="molecule type" value="Genomic_DNA"/>
</dbReference>
<proteinExistence type="predicted"/>
<evidence type="ECO:0000313" key="2">
    <source>
        <dbReference type="Proteomes" id="UP001177021"/>
    </source>
</evidence>